<comment type="caution">
    <text evidence="2">The sequence shown here is derived from an EMBL/GenBank/DDBJ whole genome shotgun (WGS) entry which is preliminary data.</text>
</comment>
<name>A0ABW0IWS5_9HYPH</name>
<feature type="domain" description="ORC1/DEAH AAA+ ATPase" evidence="1">
    <location>
        <begin position="45"/>
        <end position="158"/>
    </location>
</feature>
<dbReference type="RefSeq" id="WP_377799765.1">
    <property type="nucleotide sequence ID" value="NZ_JBHSLW010000028.1"/>
</dbReference>
<protein>
    <submittedName>
        <fullName evidence="2">AAA family ATPase</fullName>
    </submittedName>
</protein>
<dbReference type="Pfam" id="PF13401">
    <property type="entry name" value="AAA_22"/>
    <property type="match status" value="1"/>
</dbReference>
<sequence>MNAHTAEIRPDIPIGRRPPALLKNVIAMMGLVQTMRDRSPDDDVFGCFYGYSGYGKTEATRFAQIKTGGAHLEIGVSWTKKDLVSNILFELGVLKPKGTLSELTRQAIELLSQPDHPPIFVDEADKLVDRGMIENLREIADKSKAPFIFVGEEALPDKLSRVERVYGRVISWVPAQPVDLEDCRKLAQRAGVVVDDEVLETIRRASEGRARIVVSNLNLARQFSAERGLPGLVAGGGLPDFINGKHPPRVRRFG</sequence>
<dbReference type="EMBL" id="JBHSLW010000028">
    <property type="protein sequence ID" value="MFC5421440.1"/>
    <property type="molecule type" value="Genomic_DNA"/>
</dbReference>
<dbReference type="PROSITE" id="PS00039">
    <property type="entry name" value="DEAD_ATP_HELICASE"/>
    <property type="match status" value="1"/>
</dbReference>
<evidence type="ECO:0000313" key="2">
    <source>
        <dbReference type="EMBL" id="MFC5421440.1"/>
    </source>
</evidence>
<dbReference type="InterPro" id="IPR049945">
    <property type="entry name" value="AAA_22"/>
</dbReference>
<evidence type="ECO:0000259" key="1">
    <source>
        <dbReference type="Pfam" id="PF13401"/>
    </source>
</evidence>
<keyword evidence="3" id="KW-1185">Reference proteome</keyword>
<organism evidence="2 3">
    <name type="scientific">Bosea eneae</name>
    <dbReference type="NCBI Taxonomy" id="151454"/>
    <lineage>
        <taxon>Bacteria</taxon>
        <taxon>Pseudomonadati</taxon>
        <taxon>Pseudomonadota</taxon>
        <taxon>Alphaproteobacteria</taxon>
        <taxon>Hyphomicrobiales</taxon>
        <taxon>Boseaceae</taxon>
        <taxon>Bosea</taxon>
    </lineage>
</organism>
<reference evidence="3" key="1">
    <citation type="journal article" date="2019" name="Int. J. Syst. Evol. Microbiol.">
        <title>The Global Catalogue of Microorganisms (GCM) 10K type strain sequencing project: providing services to taxonomists for standard genome sequencing and annotation.</title>
        <authorList>
            <consortium name="The Broad Institute Genomics Platform"/>
            <consortium name="The Broad Institute Genome Sequencing Center for Infectious Disease"/>
            <person name="Wu L."/>
            <person name="Ma J."/>
        </authorList>
    </citation>
    <scope>NUCLEOTIDE SEQUENCE [LARGE SCALE GENOMIC DNA]</scope>
    <source>
        <strain evidence="3">NCAIM B.01391</strain>
    </source>
</reference>
<dbReference type="SUPFAM" id="SSF52540">
    <property type="entry name" value="P-loop containing nucleoside triphosphate hydrolases"/>
    <property type="match status" value="1"/>
</dbReference>
<dbReference type="Proteomes" id="UP001596053">
    <property type="component" value="Unassembled WGS sequence"/>
</dbReference>
<dbReference type="InterPro" id="IPR000629">
    <property type="entry name" value="RNA-helicase_DEAD-box_CS"/>
</dbReference>
<dbReference type="InterPro" id="IPR027417">
    <property type="entry name" value="P-loop_NTPase"/>
</dbReference>
<proteinExistence type="predicted"/>
<gene>
    <name evidence="2" type="ORF">ACFPOB_17925</name>
</gene>
<accession>A0ABW0IWS5</accession>
<evidence type="ECO:0000313" key="3">
    <source>
        <dbReference type="Proteomes" id="UP001596053"/>
    </source>
</evidence>